<accession>A0A6B2R088</accession>
<protein>
    <submittedName>
        <fullName evidence="2">Uncharacterized protein</fullName>
    </submittedName>
</protein>
<keyword evidence="1" id="KW-0812">Transmembrane</keyword>
<name>A0A6B2R088_9BURK</name>
<organism evidence="2">
    <name type="scientific">Sheuella amnicola</name>
    <dbReference type="NCBI Taxonomy" id="2707330"/>
    <lineage>
        <taxon>Bacteria</taxon>
        <taxon>Pseudomonadati</taxon>
        <taxon>Pseudomonadota</taxon>
        <taxon>Betaproteobacteria</taxon>
        <taxon>Burkholderiales</taxon>
        <taxon>Alcaligenaceae</taxon>
        <taxon>Sheuella</taxon>
    </lineage>
</organism>
<feature type="transmembrane region" description="Helical" evidence="1">
    <location>
        <begin position="130"/>
        <end position="148"/>
    </location>
</feature>
<dbReference type="AlphaFoldDB" id="A0A6B2R088"/>
<evidence type="ECO:0000313" key="2">
    <source>
        <dbReference type="EMBL" id="NDY83721.1"/>
    </source>
</evidence>
<evidence type="ECO:0000256" key="1">
    <source>
        <dbReference type="SAM" id="Phobius"/>
    </source>
</evidence>
<sequence length="157" mass="17490">MVLAGAGHDHDDANPSKMSSVLPRFSADSELFELVGIVNDKEMTLYLDHFADNSPVNNVQLEIEINGNKFKAKPHGEGEYEITLKEPLKPGVTAVTASIISESVTDILAAELDLHEEQNINVRNWTWKNLILWLGVVILVSLAFVHFLRKRAQRTAT</sequence>
<keyword evidence="1" id="KW-1133">Transmembrane helix</keyword>
<reference evidence="2" key="1">
    <citation type="submission" date="2020-02" db="EMBL/GenBank/DDBJ databases">
        <authorList>
            <person name="Chen W.-M."/>
        </authorList>
    </citation>
    <scope>NUCLEOTIDE SEQUENCE</scope>
    <source>
        <strain evidence="2">NBD-18</strain>
    </source>
</reference>
<comment type="caution">
    <text evidence="2">The sequence shown here is derived from an EMBL/GenBank/DDBJ whole genome shotgun (WGS) entry which is preliminary data.</text>
</comment>
<proteinExistence type="predicted"/>
<gene>
    <name evidence="2" type="ORF">G3I67_10795</name>
</gene>
<keyword evidence="1" id="KW-0472">Membrane</keyword>
<dbReference type="EMBL" id="JAAGRN010000006">
    <property type="protein sequence ID" value="NDY83721.1"/>
    <property type="molecule type" value="Genomic_DNA"/>
</dbReference>